<dbReference type="Proteomes" id="UP000472270">
    <property type="component" value="Unassembled WGS sequence"/>
</dbReference>
<evidence type="ECO:0000313" key="2">
    <source>
        <dbReference type="Proteomes" id="UP000472270"/>
    </source>
</evidence>
<dbReference type="Ensembl" id="ENSSRHT00000101121.1">
    <property type="protein sequence ID" value="ENSSRHP00000098444.1"/>
    <property type="gene ID" value="ENSSRHG00000048357.1"/>
</dbReference>
<accession>A0A673N5F2</accession>
<keyword evidence="2" id="KW-1185">Reference proteome</keyword>
<proteinExistence type="predicted"/>
<name>A0A673N5F2_9TELE</name>
<dbReference type="AlphaFoldDB" id="A0A673N5F2"/>
<reference evidence="1" key="1">
    <citation type="submission" date="2025-08" db="UniProtKB">
        <authorList>
            <consortium name="Ensembl"/>
        </authorList>
    </citation>
    <scope>IDENTIFICATION</scope>
</reference>
<reference evidence="1" key="2">
    <citation type="submission" date="2025-09" db="UniProtKB">
        <authorList>
            <consortium name="Ensembl"/>
        </authorList>
    </citation>
    <scope>IDENTIFICATION</scope>
</reference>
<sequence>RFQWVVLLFNYILICCSRLVLENFFTFMCCFNFVNYKCGTLVFTDRPEAWVIFLTD</sequence>
<evidence type="ECO:0000313" key="1">
    <source>
        <dbReference type="Ensembl" id="ENSSRHP00000098444.1"/>
    </source>
</evidence>
<protein>
    <submittedName>
        <fullName evidence="1">Uncharacterized protein</fullName>
    </submittedName>
</protein>
<organism evidence="1 2">
    <name type="scientific">Sinocyclocheilus rhinocerous</name>
    <dbReference type="NCBI Taxonomy" id="307959"/>
    <lineage>
        <taxon>Eukaryota</taxon>
        <taxon>Metazoa</taxon>
        <taxon>Chordata</taxon>
        <taxon>Craniata</taxon>
        <taxon>Vertebrata</taxon>
        <taxon>Euteleostomi</taxon>
        <taxon>Actinopterygii</taxon>
        <taxon>Neopterygii</taxon>
        <taxon>Teleostei</taxon>
        <taxon>Ostariophysi</taxon>
        <taxon>Cypriniformes</taxon>
        <taxon>Cyprinidae</taxon>
        <taxon>Cyprininae</taxon>
        <taxon>Sinocyclocheilus</taxon>
    </lineage>
</organism>